<dbReference type="InterPro" id="IPR002563">
    <property type="entry name" value="Flavin_Rdtase-like_dom"/>
</dbReference>
<dbReference type="PANTHER" id="PTHR30466:SF1">
    <property type="entry name" value="FMN REDUCTASE (NADH) RUTF"/>
    <property type="match status" value="1"/>
</dbReference>
<dbReference type="KEGG" id="sroi:IAG44_05480"/>
<evidence type="ECO:0000313" key="5">
    <source>
        <dbReference type="Proteomes" id="UP000516052"/>
    </source>
</evidence>
<evidence type="ECO:0000256" key="1">
    <source>
        <dbReference type="ARBA" id="ARBA00023002"/>
    </source>
</evidence>
<dbReference type="PANTHER" id="PTHR30466">
    <property type="entry name" value="FLAVIN REDUCTASE"/>
    <property type="match status" value="1"/>
</dbReference>
<dbReference type="EMBL" id="CP060828">
    <property type="protein sequence ID" value="QNP68954.1"/>
    <property type="molecule type" value="Genomic_DNA"/>
</dbReference>
<dbReference type="GO" id="GO:0006208">
    <property type="term" value="P:pyrimidine nucleobase catabolic process"/>
    <property type="evidence" value="ECO:0007669"/>
    <property type="project" value="TreeGrafter"/>
</dbReference>
<feature type="domain" description="Flavin reductase like" evidence="3">
    <location>
        <begin position="26"/>
        <end position="174"/>
    </location>
</feature>
<dbReference type="RefSeq" id="WP_187745993.1">
    <property type="nucleotide sequence ID" value="NZ_CP060828.1"/>
</dbReference>
<organism evidence="4 5">
    <name type="scientific">Streptomyces roseirectus</name>
    <dbReference type="NCBI Taxonomy" id="2768066"/>
    <lineage>
        <taxon>Bacteria</taxon>
        <taxon>Bacillati</taxon>
        <taxon>Actinomycetota</taxon>
        <taxon>Actinomycetes</taxon>
        <taxon>Kitasatosporales</taxon>
        <taxon>Streptomycetaceae</taxon>
        <taxon>Streptomyces</taxon>
    </lineage>
</organism>
<dbReference type="SMART" id="SM00903">
    <property type="entry name" value="Flavin_Reduct"/>
    <property type="match status" value="1"/>
</dbReference>
<proteinExistence type="predicted"/>
<dbReference type="Pfam" id="PF01613">
    <property type="entry name" value="Flavin_Reduct"/>
    <property type="match status" value="1"/>
</dbReference>
<gene>
    <name evidence="4" type="ORF">IAG44_05480</name>
</gene>
<dbReference type="Proteomes" id="UP000516052">
    <property type="component" value="Chromosome"/>
</dbReference>
<evidence type="ECO:0000256" key="2">
    <source>
        <dbReference type="SAM" id="MobiDB-lite"/>
    </source>
</evidence>
<dbReference type="InterPro" id="IPR050268">
    <property type="entry name" value="NADH-dep_flavin_reductase"/>
</dbReference>
<keyword evidence="1" id="KW-0560">Oxidoreductase</keyword>
<dbReference type="GO" id="GO:0042602">
    <property type="term" value="F:riboflavin reductase (NADPH) activity"/>
    <property type="evidence" value="ECO:0007669"/>
    <property type="project" value="TreeGrafter"/>
</dbReference>
<name>A0A7H0I838_9ACTN</name>
<dbReference type="Gene3D" id="2.30.110.10">
    <property type="entry name" value="Electron Transport, Fmn-binding Protein, Chain A"/>
    <property type="match status" value="1"/>
</dbReference>
<sequence>MTAPIASSPVARWPEGSRTASARATAHRLATGVTVLTCGRDEGTHGVTVSTLSLASTRPPMVSVALRRGSRGLGALLAAGAFAVNVLGSRQDPLARHFARADRGDGLARPGREVWAGHTADGVPLLGGAVGWLQCRVTRTVPAGDHELVLGLVTGARLGTAESPLLTFAKTLHRLPDDTNRS</sequence>
<accession>A0A7H0I838</accession>
<protein>
    <submittedName>
        <fullName evidence="4">Flavin reductase</fullName>
    </submittedName>
</protein>
<dbReference type="AlphaFoldDB" id="A0A7H0I838"/>
<dbReference type="SUPFAM" id="SSF50475">
    <property type="entry name" value="FMN-binding split barrel"/>
    <property type="match status" value="1"/>
</dbReference>
<evidence type="ECO:0000313" key="4">
    <source>
        <dbReference type="EMBL" id="QNP68954.1"/>
    </source>
</evidence>
<dbReference type="GO" id="GO:0010181">
    <property type="term" value="F:FMN binding"/>
    <property type="evidence" value="ECO:0007669"/>
    <property type="project" value="InterPro"/>
</dbReference>
<keyword evidence="5" id="KW-1185">Reference proteome</keyword>
<evidence type="ECO:0000259" key="3">
    <source>
        <dbReference type="SMART" id="SM00903"/>
    </source>
</evidence>
<dbReference type="InterPro" id="IPR012349">
    <property type="entry name" value="Split_barrel_FMN-bd"/>
</dbReference>
<feature type="region of interest" description="Disordered" evidence="2">
    <location>
        <begin position="1"/>
        <end position="24"/>
    </location>
</feature>
<reference evidence="4 5" key="1">
    <citation type="submission" date="2020-08" db="EMBL/GenBank/DDBJ databases">
        <title>A novel species.</title>
        <authorList>
            <person name="Gao J."/>
        </authorList>
    </citation>
    <scope>NUCLEOTIDE SEQUENCE [LARGE SCALE GENOMIC DNA]</scope>
    <source>
        <strain evidence="4 5">CRXT-G-22</strain>
    </source>
</reference>